<sequence length="330" mass="38321">MNRPWEGPKNLTAEEAAEDKYVKRLVASRVRQLEYVLDHFLTCIVESVDLVPFGIRWICRQLAEMTQKRFPDVDRYKIGGLVGGFIYLRFFNPVIVAPESVNFVDHKLSNAARRNLILIAKILQTLSNGVDFRDQYMKVFSPWVEKHREDLQIYFARLIDVDPLFDHLDIDDLVGLTKDSVQTVQVTFNQIFLLHRLLWQHRKVWNKSKDCNDPVLKILATLGAPPGPVKFSDNHLINLQLRCLNNNNDDDDDDDNNNSNGDDYDHKSNHLDSKEDNKNNMARDYIANVRVNEDALVNQVREKIKTILVNDSVPEMLLEQCRTSLRTYLQ</sequence>
<dbReference type="Gene3D" id="1.10.506.10">
    <property type="entry name" value="GTPase Activation - p120gap, domain 1"/>
    <property type="match status" value="1"/>
</dbReference>
<evidence type="ECO:0000259" key="2">
    <source>
        <dbReference type="PROSITE" id="PS50018"/>
    </source>
</evidence>
<dbReference type="Pfam" id="PF00616">
    <property type="entry name" value="RasGAP"/>
    <property type="match status" value="1"/>
</dbReference>
<dbReference type="InterPro" id="IPR001936">
    <property type="entry name" value="RasGAP_dom"/>
</dbReference>
<dbReference type="AlphaFoldDB" id="X6M692"/>
<protein>
    <submittedName>
        <fullName evidence="3">RasGTPase-activating protein</fullName>
    </submittedName>
</protein>
<dbReference type="GO" id="GO:0005096">
    <property type="term" value="F:GTPase activator activity"/>
    <property type="evidence" value="ECO:0007669"/>
    <property type="project" value="TreeGrafter"/>
</dbReference>
<dbReference type="OrthoDB" id="775356at2759"/>
<reference evidence="3 4" key="1">
    <citation type="journal article" date="2013" name="Curr. Biol.">
        <title>The Genome of the Foraminiferan Reticulomyxa filosa.</title>
        <authorList>
            <person name="Glockner G."/>
            <person name="Hulsmann N."/>
            <person name="Schleicher M."/>
            <person name="Noegel A.A."/>
            <person name="Eichinger L."/>
            <person name="Gallinger C."/>
            <person name="Pawlowski J."/>
            <person name="Sierra R."/>
            <person name="Euteneuer U."/>
            <person name="Pillet L."/>
            <person name="Moustafa A."/>
            <person name="Platzer M."/>
            <person name="Groth M."/>
            <person name="Szafranski K."/>
            <person name="Schliwa M."/>
        </authorList>
    </citation>
    <scope>NUCLEOTIDE SEQUENCE [LARGE SCALE GENOMIC DNA]</scope>
</reference>
<evidence type="ECO:0000256" key="1">
    <source>
        <dbReference type="SAM" id="MobiDB-lite"/>
    </source>
</evidence>
<dbReference type="Proteomes" id="UP000023152">
    <property type="component" value="Unassembled WGS sequence"/>
</dbReference>
<dbReference type="SMART" id="SM00323">
    <property type="entry name" value="RasGAP"/>
    <property type="match status" value="1"/>
</dbReference>
<dbReference type="GO" id="GO:0005938">
    <property type="term" value="C:cell cortex"/>
    <property type="evidence" value="ECO:0007669"/>
    <property type="project" value="TreeGrafter"/>
</dbReference>
<accession>X6M692</accession>
<dbReference type="PROSITE" id="PS00509">
    <property type="entry name" value="RAS_GTPASE_ACTIV_1"/>
    <property type="match status" value="1"/>
</dbReference>
<comment type="caution">
    <text evidence="3">The sequence shown here is derived from an EMBL/GenBank/DDBJ whole genome shotgun (WGS) entry which is preliminary data.</text>
</comment>
<feature type="domain" description="Ras-GAP" evidence="2">
    <location>
        <begin position="1"/>
        <end position="128"/>
    </location>
</feature>
<dbReference type="PANTHER" id="PTHR14149">
    <property type="entry name" value="RAS GTPASE-ACTIVATING PROTEIN WITH IQ MOTIF"/>
    <property type="match status" value="1"/>
</dbReference>
<feature type="region of interest" description="Disordered" evidence="1">
    <location>
        <begin position="248"/>
        <end position="278"/>
    </location>
</feature>
<dbReference type="SUPFAM" id="SSF48350">
    <property type="entry name" value="GTPase activation domain, GAP"/>
    <property type="match status" value="1"/>
</dbReference>
<name>X6M692_RETFI</name>
<evidence type="ECO:0000313" key="4">
    <source>
        <dbReference type="Proteomes" id="UP000023152"/>
    </source>
</evidence>
<organism evidence="3 4">
    <name type="scientific">Reticulomyxa filosa</name>
    <dbReference type="NCBI Taxonomy" id="46433"/>
    <lineage>
        <taxon>Eukaryota</taxon>
        <taxon>Sar</taxon>
        <taxon>Rhizaria</taxon>
        <taxon>Retaria</taxon>
        <taxon>Foraminifera</taxon>
        <taxon>Monothalamids</taxon>
        <taxon>Reticulomyxidae</taxon>
        <taxon>Reticulomyxa</taxon>
    </lineage>
</organism>
<feature type="compositionally biased region" description="Basic and acidic residues" evidence="1">
    <location>
        <begin position="263"/>
        <end position="278"/>
    </location>
</feature>
<dbReference type="InterPro" id="IPR008936">
    <property type="entry name" value="Rho_GTPase_activation_prot"/>
</dbReference>
<dbReference type="EMBL" id="ASPP01024080">
    <property type="protein sequence ID" value="ETO09414.1"/>
    <property type="molecule type" value="Genomic_DNA"/>
</dbReference>
<dbReference type="PROSITE" id="PS50018">
    <property type="entry name" value="RAS_GTPASE_ACTIV_2"/>
    <property type="match status" value="1"/>
</dbReference>
<dbReference type="InterPro" id="IPR023152">
    <property type="entry name" value="RasGAP_CS"/>
</dbReference>
<evidence type="ECO:0000313" key="3">
    <source>
        <dbReference type="EMBL" id="ETO09414.1"/>
    </source>
</evidence>
<proteinExistence type="predicted"/>
<feature type="non-terminal residue" evidence="3">
    <location>
        <position position="330"/>
    </location>
</feature>
<gene>
    <name evidence="3" type="ORF">RFI_27964</name>
</gene>
<keyword evidence="4" id="KW-1185">Reference proteome</keyword>